<keyword evidence="4" id="KW-1185">Reference proteome</keyword>
<protein>
    <submittedName>
        <fullName evidence="3">Uncharacterized protein</fullName>
    </submittedName>
</protein>
<sequence>MGTRGERKQKEVEDISDSEPYTEAEPETEKERENTVKLIQKIETLANKRNARRKAIKAEFDKYVDEMKEAIEKHHASKAEKRSNEIKALLTRRAQALEKRAAIERDIAKLLLDTRENTEDLMIVLEAVHVGGCQKFNDAKGSFANLVTKSVAPAPATPPSAMKKRLYDILGEAKIEKGEKDVHGDNLVKDAEHQDTHQSKEGFFESITW</sequence>
<evidence type="ECO:0000313" key="3">
    <source>
        <dbReference type="EMBL" id="KAK5630003.1"/>
    </source>
</evidence>
<dbReference type="AlphaFoldDB" id="A0AAN7UP85"/>
<organism evidence="3 4">
    <name type="scientific">Xylaria bambusicola</name>
    <dbReference type="NCBI Taxonomy" id="326684"/>
    <lineage>
        <taxon>Eukaryota</taxon>
        <taxon>Fungi</taxon>
        <taxon>Dikarya</taxon>
        <taxon>Ascomycota</taxon>
        <taxon>Pezizomycotina</taxon>
        <taxon>Sordariomycetes</taxon>
        <taxon>Xylariomycetidae</taxon>
        <taxon>Xylariales</taxon>
        <taxon>Xylariaceae</taxon>
        <taxon>Xylaria</taxon>
    </lineage>
</organism>
<name>A0AAN7UP85_9PEZI</name>
<comment type="caution">
    <text evidence="3">The sequence shown here is derived from an EMBL/GenBank/DDBJ whole genome shotgun (WGS) entry which is preliminary data.</text>
</comment>
<reference evidence="3 4" key="1">
    <citation type="submission" date="2023-10" db="EMBL/GenBank/DDBJ databases">
        <title>Draft genome sequence of Xylaria bambusicola isolate GMP-LS, the root and basal stem rot pathogen of sugarcane in Indonesia.</title>
        <authorList>
            <person name="Selvaraj P."/>
            <person name="Muralishankar V."/>
            <person name="Muruganantham S."/>
            <person name="Sp S."/>
            <person name="Haryani S."/>
            <person name="Lau K.J.X."/>
            <person name="Naqvi N.I."/>
        </authorList>
    </citation>
    <scope>NUCLEOTIDE SEQUENCE [LARGE SCALE GENOMIC DNA]</scope>
    <source>
        <strain evidence="3">GMP-LS</strain>
    </source>
</reference>
<dbReference type="Proteomes" id="UP001305414">
    <property type="component" value="Unassembled WGS sequence"/>
</dbReference>
<feature type="compositionally biased region" description="Basic and acidic residues" evidence="2">
    <location>
        <begin position="1"/>
        <end position="13"/>
    </location>
</feature>
<feature type="coiled-coil region" evidence="1">
    <location>
        <begin position="53"/>
        <end position="113"/>
    </location>
</feature>
<feature type="region of interest" description="Disordered" evidence="2">
    <location>
        <begin position="1"/>
        <end position="34"/>
    </location>
</feature>
<keyword evidence="1" id="KW-0175">Coiled coil</keyword>
<proteinExistence type="predicted"/>
<evidence type="ECO:0000313" key="4">
    <source>
        <dbReference type="Proteomes" id="UP001305414"/>
    </source>
</evidence>
<evidence type="ECO:0000256" key="2">
    <source>
        <dbReference type="SAM" id="MobiDB-lite"/>
    </source>
</evidence>
<dbReference type="EMBL" id="JAWHQM010000013">
    <property type="protein sequence ID" value="KAK5630003.1"/>
    <property type="molecule type" value="Genomic_DNA"/>
</dbReference>
<gene>
    <name evidence="3" type="ORF">RRF57_005718</name>
</gene>
<evidence type="ECO:0000256" key="1">
    <source>
        <dbReference type="SAM" id="Coils"/>
    </source>
</evidence>
<feature type="compositionally biased region" description="Acidic residues" evidence="2">
    <location>
        <begin position="14"/>
        <end position="26"/>
    </location>
</feature>
<accession>A0AAN7UP85</accession>